<dbReference type="GO" id="GO:0005737">
    <property type="term" value="C:cytoplasm"/>
    <property type="evidence" value="ECO:0007669"/>
    <property type="project" value="TreeGrafter"/>
</dbReference>
<dbReference type="InterPro" id="IPR045129">
    <property type="entry name" value="RNF123/RKP/RSPRY1"/>
</dbReference>
<evidence type="ECO:0000256" key="1">
    <source>
        <dbReference type="ARBA" id="ARBA00022723"/>
    </source>
</evidence>
<dbReference type="GO" id="GO:0051603">
    <property type="term" value="P:proteolysis involved in protein catabolic process"/>
    <property type="evidence" value="ECO:0007669"/>
    <property type="project" value="TreeGrafter"/>
</dbReference>
<keyword evidence="3" id="KW-0862">Zinc</keyword>
<dbReference type="GO" id="GO:0008270">
    <property type="term" value="F:zinc ion binding"/>
    <property type="evidence" value="ECO:0007669"/>
    <property type="project" value="UniProtKB-KW"/>
</dbReference>
<keyword evidence="1" id="KW-0479">Metal-binding</keyword>
<feature type="region of interest" description="Disordered" evidence="4">
    <location>
        <begin position="612"/>
        <end position="636"/>
    </location>
</feature>
<dbReference type="Pfam" id="PF00622">
    <property type="entry name" value="SPRY"/>
    <property type="match status" value="1"/>
</dbReference>
<protein>
    <recommendedName>
        <fullName evidence="5">B30.2/SPRY domain-containing protein</fullName>
    </recommendedName>
</protein>
<evidence type="ECO:0000256" key="4">
    <source>
        <dbReference type="SAM" id="MobiDB-lite"/>
    </source>
</evidence>
<evidence type="ECO:0000313" key="7">
    <source>
        <dbReference type="Proteomes" id="UP001143981"/>
    </source>
</evidence>
<dbReference type="InterPro" id="IPR011989">
    <property type="entry name" value="ARM-like"/>
</dbReference>
<dbReference type="PROSITE" id="PS50188">
    <property type="entry name" value="B302_SPRY"/>
    <property type="match status" value="1"/>
</dbReference>
<gene>
    <name evidence="6" type="ORF">LPJ61_004499</name>
</gene>
<evidence type="ECO:0000313" key="6">
    <source>
        <dbReference type="EMBL" id="KAJ1727577.1"/>
    </source>
</evidence>
<dbReference type="PANTHER" id="PTHR13363">
    <property type="entry name" value="RING FINGER AND SRY DOMAIN-CONTAINING"/>
    <property type="match status" value="1"/>
</dbReference>
<feature type="region of interest" description="Disordered" evidence="4">
    <location>
        <begin position="459"/>
        <end position="483"/>
    </location>
</feature>
<dbReference type="Gene3D" id="2.60.120.920">
    <property type="match status" value="1"/>
</dbReference>
<proteinExistence type="predicted"/>
<dbReference type="PANTHER" id="PTHR13363:SF5">
    <property type="entry name" value="E3 UBIQUITIN-PROTEIN LIGASE RNF123"/>
    <property type="match status" value="1"/>
</dbReference>
<dbReference type="InterPro" id="IPR003877">
    <property type="entry name" value="SPRY_dom"/>
</dbReference>
<dbReference type="Proteomes" id="UP001143981">
    <property type="component" value="Unassembled WGS sequence"/>
</dbReference>
<feature type="region of interest" description="Disordered" evidence="4">
    <location>
        <begin position="779"/>
        <end position="821"/>
    </location>
</feature>
<feature type="compositionally biased region" description="Basic residues" evidence="4">
    <location>
        <begin position="468"/>
        <end position="480"/>
    </location>
</feature>
<keyword evidence="2" id="KW-0863">Zinc-finger</keyword>
<dbReference type="InterPro" id="IPR013320">
    <property type="entry name" value="ConA-like_dom_sf"/>
</dbReference>
<dbReference type="AlphaFoldDB" id="A0A9W8CVA0"/>
<keyword evidence="7" id="KW-1185">Reference proteome</keyword>
<evidence type="ECO:0000256" key="3">
    <source>
        <dbReference type="ARBA" id="ARBA00022833"/>
    </source>
</evidence>
<dbReference type="SUPFAM" id="SSF48371">
    <property type="entry name" value="ARM repeat"/>
    <property type="match status" value="1"/>
</dbReference>
<accession>A0A9W8CVA0</accession>
<dbReference type="EMBL" id="JANBOI010001051">
    <property type="protein sequence ID" value="KAJ1727577.1"/>
    <property type="molecule type" value="Genomic_DNA"/>
</dbReference>
<dbReference type="OrthoDB" id="2967263at2759"/>
<reference evidence="6" key="1">
    <citation type="submission" date="2022-07" db="EMBL/GenBank/DDBJ databases">
        <title>Phylogenomic reconstructions and comparative analyses of Kickxellomycotina fungi.</title>
        <authorList>
            <person name="Reynolds N.K."/>
            <person name="Stajich J.E."/>
            <person name="Barry K."/>
            <person name="Grigoriev I.V."/>
            <person name="Crous P."/>
            <person name="Smith M.E."/>
        </authorList>
    </citation>
    <scope>NUCLEOTIDE SEQUENCE</scope>
    <source>
        <strain evidence="6">BCRC 34381</strain>
    </source>
</reference>
<dbReference type="InterPro" id="IPR043136">
    <property type="entry name" value="B30.2/SPRY_sf"/>
</dbReference>
<dbReference type="GO" id="GO:0004842">
    <property type="term" value="F:ubiquitin-protein transferase activity"/>
    <property type="evidence" value="ECO:0007669"/>
    <property type="project" value="InterPro"/>
</dbReference>
<dbReference type="SUPFAM" id="SSF49899">
    <property type="entry name" value="Concanavalin A-like lectins/glucanases"/>
    <property type="match status" value="1"/>
</dbReference>
<dbReference type="SMART" id="SM00449">
    <property type="entry name" value="SPRY"/>
    <property type="match status" value="1"/>
</dbReference>
<feature type="compositionally biased region" description="Basic and acidic residues" evidence="4">
    <location>
        <begin position="616"/>
        <end position="633"/>
    </location>
</feature>
<comment type="caution">
    <text evidence="6">The sequence shown here is derived from an EMBL/GenBank/DDBJ whole genome shotgun (WGS) entry which is preliminary data.</text>
</comment>
<evidence type="ECO:0000256" key="2">
    <source>
        <dbReference type="ARBA" id="ARBA00022771"/>
    </source>
</evidence>
<sequence length="1259" mass="135152">MAQLLDMGAVGVIAACVRQDDQGVSSWGIGLLHEFVSRGVGRSELGASPGIVRWLCRKLSTAKYAYTNQLILRSLWSLCTSSRAALDDATQPASLRRILSIFAVEDDADAHHWGIALVAKLSIRPATHRWILDSPLPHTLGSMITRLPQNLRTSLLPEVASIITRLCHSISLAPQLSAHPEIAHACRLLMESNVETAHLATIIAIINATATSRAFLRLVVDDDIRQQLLHMLSDFSRDTAQNYASKGLVALLACGLAAPSDVVFHGLLPFLRRTAANFRVALAPYLAPATSQPALPAPWAFDSISRHVNITGVLLTALRVFLATEERDAAHFLAAGRTEDAVAALFDYQECLLAHLALCLAQVTDTATVVRDIERGAAADESTARDRSSATLLVRARAGVPPPGGGSCMRLAVCAFVGTYHWGHRDDLHFEAALDECRALLSTTRRHLLRPAAAAATARGQWQEAASRRRHSQGSGHRKSAAFDGDLRGPRLRCVLPAIYAMLGALADSLEPGLVVQSPAVVRQTVWLVRIICHEFPDARAITMRVLSSIDTRGLCAADAAGLTRLCSAYLVDTALGSSTKPPIGVDINSLRAGVHDVEVVARRLSPAAAAQSRASVEEQHAPLVEPDAKDEAGLDPEPGWREWLAALPACVGAASEADMTPQEYFRRYAELKPSTLVQPGRFFAQFALDRHVAGWWTCEEIYSCVESPGTADQGASCWLIDRSGPRGAGRQSPATIEHVADSLGEESGSGEARTATDAILMPSSIAAFARAPRAAQASGSSAVSSTHLPRTRPPSPFPAQADAHPEVAAGRHSPTVAGPRTLLSSAPRVRYRNHAPYYPAFAVLADGCTVWNASWRFESARMCTGVDGRLGGVHRFHVRLLTSGLIQVGWCSNLCGFYPESGEGVGDDYESVAYDGYRQRRWYGTAEDKTYGERWQAGDIITSELDLDNDRVVFYRNGRSLGLAFGLSERGDMEGGESGFQGLSRDRTWYPAFSFSSHQGLVFLGSDDGDQQRDSALALPACISASSRSTSASSIDDMSIRLLERQCERTTASAADSSGASGDIAGTSDASLTVHPQKSISECAGTLRQLGVVSALRIRFEFQDLDAFPCFALALPAGRGRVTVGPVTDPENLATYLQPRWWAVWTTEAPGHARALDVRGTPALELQKWFAGCVGGDEGVRGRALLTDSMASSSWLYFIVLADGRLCLVVVGDEPARSAPLVAFDIGAGTLAEHARGHIWLPTASPAITSIDLVPISP</sequence>
<evidence type="ECO:0000259" key="5">
    <source>
        <dbReference type="PROSITE" id="PS50188"/>
    </source>
</evidence>
<name>A0A9W8CVA0_9FUNG</name>
<dbReference type="InterPro" id="IPR016024">
    <property type="entry name" value="ARM-type_fold"/>
</dbReference>
<dbReference type="InterPro" id="IPR001870">
    <property type="entry name" value="B30.2/SPRY"/>
</dbReference>
<feature type="domain" description="B30.2/SPRY" evidence="5">
    <location>
        <begin position="809"/>
        <end position="1012"/>
    </location>
</feature>
<dbReference type="Gene3D" id="1.25.10.10">
    <property type="entry name" value="Leucine-rich Repeat Variant"/>
    <property type="match status" value="1"/>
</dbReference>
<organism evidence="6 7">
    <name type="scientific">Coemansia biformis</name>
    <dbReference type="NCBI Taxonomy" id="1286918"/>
    <lineage>
        <taxon>Eukaryota</taxon>
        <taxon>Fungi</taxon>
        <taxon>Fungi incertae sedis</taxon>
        <taxon>Zoopagomycota</taxon>
        <taxon>Kickxellomycotina</taxon>
        <taxon>Kickxellomycetes</taxon>
        <taxon>Kickxellales</taxon>
        <taxon>Kickxellaceae</taxon>
        <taxon>Coemansia</taxon>
    </lineage>
</organism>